<organism evidence="1 2">
    <name type="scientific">Arctium lappa</name>
    <name type="common">Greater burdock</name>
    <name type="synonym">Lappa major</name>
    <dbReference type="NCBI Taxonomy" id="4217"/>
    <lineage>
        <taxon>Eukaryota</taxon>
        <taxon>Viridiplantae</taxon>
        <taxon>Streptophyta</taxon>
        <taxon>Embryophyta</taxon>
        <taxon>Tracheophyta</taxon>
        <taxon>Spermatophyta</taxon>
        <taxon>Magnoliopsida</taxon>
        <taxon>eudicotyledons</taxon>
        <taxon>Gunneridae</taxon>
        <taxon>Pentapetalae</taxon>
        <taxon>asterids</taxon>
        <taxon>campanulids</taxon>
        <taxon>Asterales</taxon>
        <taxon>Asteraceae</taxon>
        <taxon>Carduoideae</taxon>
        <taxon>Cardueae</taxon>
        <taxon>Arctiinae</taxon>
        <taxon>Arctium</taxon>
    </lineage>
</organism>
<evidence type="ECO:0000313" key="1">
    <source>
        <dbReference type="EMBL" id="KAI3748200.1"/>
    </source>
</evidence>
<reference evidence="1 2" key="2">
    <citation type="journal article" date="2022" name="Mol. Ecol. Resour.">
        <title>The genomes of chicory, endive, great burdock and yacon provide insights into Asteraceae paleo-polyploidization history and plant inulin production.</title>
        <authorList>
            <person name="Fan W."/>
            <person name="Wang S."/>
            <person name="Wang H."/>
            <person name="Wang A."/>
            <person name="Jiang F."/>
            <person name="Liu H."/>
            <person name="Zhao H."/>
            <person name="Xu D."/>
            <person name="Zhang Y."/>
        </authorList>
    </citation>
    <scope>NUCLEOTIDE SEQUENCE [LARGE SCALE GENOMIC DNA]</scope>
    <source>
        <strain evidence="2">cv. Niubang</strain>
    </source>
</reference>
<accession>A0ACB9DNS0</accession>
<protein>
    <submittedName>
        <fullName evidence="1">Uncharacterized protein</fullName>
    </submittedName>
</protein>
<dbReference type="Proteomes" id="UP001055879">
    <property type="component" value="Linkage Group LG03"/>
</dbReference>
<keyword evidence="2" id="KW-1185">Reference proteome</keyword>
<sequence length="802" mass="93314">MSRRRPPVEEEEDLSDTEAPIRLPEELANQLPEPEPEDPEEAESFYKEACEILESEEFKQLDEEEDVDYVDDREELYNFPHDPEEWKEEDLKEYWADGPPLLTKPGWDPNWVDEDELNIINQEIKEGNDPPIAPFYVPYRKYYPVVPNNHFDIRNPKSVIEELDRIEEFLQWHSFVFADGSTYEGTVWDDLAHGKGVYEAEQGLVRYEGEWLQNNPEGHGVLEVDIPTYEPVPGSELEAQMRAEGYIFKRDFMSPEDKEWLEKDIEDCVRFSRGRREIPFYENEEWVRQFGEKPEKGRYRYAGQWKHARMHGCGVFELNERTTYGRFYFGEFMEEEHGCDVETSALHAGIAEVAAAKARMFVNKPDGMVREERGPYSDPQHPYLYEGEDMWMAPGFINQFCEVPDYWKAYMEDVDEERQMWINSFYKAPLRLPMPAELEYWWQNEGPPEFILLNKEKEPDPEDPSKLVYTEDPVILHTPTGRIINYVDDEEYGIRMFWQPPLKDGEDVDLNKVEFLPIGDEDLRKVDHRNFLERMLISVQDKCKSMLENLEKQTEEKKKQSEMKLKIIETDIEIVEAESELKEIIKEMDDELKQLEKEEQKKMELGLEDEDEDEDEATEKSEKVSGDDGKVDEDEDEDDDDNEEEEDDDDENTPPSFGSVVKDEDSTITDGKGKKGGRSSPFAASSLPFASCGLASLVPSNVHQLFVAWKESKLQTKAPACSSSSFGSSESSRKSSSVGFKRTFDQGSTLTLTLRARHQVNYKHITSSSLKPKRLQRNMMQKSQTFTWPNEDLGILSLHIPI</sequence>
<gene>
    <name evidence="1" type="ORF">L6452_11127</name>
</gene>
<comment type="caution">
    <text evidence="1">The sequence shown here is derived from an EMBL/GenBank/DDBJ whole genome shotgun (WGS) entry which is preliminary data.</text>
</comment>
<dbReference type="EMBL" id="CM042049">
    <property type="protein sequence ID" value="KAI3748200.1"/>
    <property type="molecule type" value="Genomic_DNA"/>
</dbReference>
<evidence type="ECO:0000313" key="2">
    <source>
        <dbReference type="Proteomes" id="UP001055879"/>
    </source>
</evidence>
<proteinExistence type="predicted"/>
<name>A0ACB9DNS0_ARCLA</name>
<reference evidence="2" key="1">
    <citation type="journal article" date="2022" name="Mol. Ecol. Resour.">
        <title>The genomes of chicory, endive, great burdock and yacon provide insights into Asteraceae palaeo-polyploidization history and plant inulin production.</title>
        <authorList>
            <person name="Fan W."/>
            <person name="Wang S."/>
            <person name="Wang H."/>
            <person name="Wang A."/>
            <person name="Jiang F."/>
            <person name="Liu H."/>
            <person name="Zhao H."/>
            <person name="Xu D."/>
            <person name="Zhang Y."/>
        </authorList>
    </citation>
    <scope>NUCLEOTIDE SEQUENCE [LARGE SCALE GENOMIC DNA]</scope>
    <source>
        <strain evidence="2">cv. Niubang</strain>
    </source>
</reference>